<keyword evidence="2" id="KW-0934">Plastid</keyword>
<keyword evidence="1" id="KW-1133">Transmembrane helix</keyword>
<dbReference type="AlphaFoldDB" id="A0A097KLA0"/>
<gene>
    <name evidence="2" type="primary">ycf1</name>
</gene>
<sequence length="815" mass="95338">MSLITAIRDYTELLNTFVDSINSNFNVFEFIKITFLYFFNSFFYVIFYIFSFQWIKDFSHLPILLPSLNAKILNENYVLDTHLNLIELGPISTIESNKFLLGFLNAFFLALPFSVPQIISIRRWLIQGSIAGLSSVIGFRLGQTFFFGSILLGFRFLIIPWLTYEPLNYFIGLFLLINLIYDMTHENLTTIPQSQFSRHIKIFLLHFGLAWTEQTVLFQYFSNNTFSTNFNNLDLFLNFEKNDFWLVHLSYIIGLLLGGFLFDLIFLLSFSNVLESLQIWFKIPLSTWKKQSNIWFLRFSLALSFTSVPYYTLDYLFLSPLGFVSQEKVLNQGSEMLFNNNKLGQFRLVVEEQMFLDPYNRTIVAKNPLDGYGEPTTFETKNYEGERAWKLGDVNKKSQITGAAENTKAIAKRLFNSSTFENISKIDRKSEILKPKPSDLLSLLGKDAQDEFKNKRIERDNSSLIINERFDDRIDQDYIYSDPLKDNLFSGLSDYFPTILNENVKFDSRQESLIKNKFYSNPIYKNLLSIYIDSILQQQPKDYSLSKNQEKELYTARLALEDYYNSLRNYSNLSYNYQFNEAFGGSKSFATKVYNQQFKGNLKIVRRLFGVTLDEEENKKQFRKLSFDQALYENIPSTFYHEELKHSTNKNIEKLINPHPFYAGWDPDLRQFTLSNRYLANDESANKTIDFETLENQAGLNNPYQKLKTKNNFKNIFEKQLNRDIFQEFTSWPIREIKGTAKTSLMFEFTDEVKNNKNLFSVLSAYPQKDLNGLNEKLPLTINFTKSTPKAILPPSRGGFFWPGENVLDFQTLFK</sequence>
<accession>A0A097KLA0</accession>
<keyword evidence="1" id="KW-0812">Transmembrane</keyword>
<dbReference type="GeneID" id="22159051"/>
<keyword evidence="2" id="KW-0150">Chloroplast</keyword>
<feature type="transmembrane region" description="Helical" evidence="1">
    <location>
        <begin position="245"/>
        <end position="274"/>
    </location>
</feature>
<evidence type="ECO:0000313" key="2">
    <source>
        <dbReference type="EMBL" id="AIT93943.1"/>
    </source>
</evidence>
<feature type="transmembrane region" description="Helical" evidence="1">
    <location>
        <begin position="295"/>
        <end position="313"/>
    </location>
</feature>
<geneLocation type="chloroplast" evidence="2"/>
<proteinExistence type="predicted"/>
<evidence type="ECO:0000256" key="1">
    <source>
        <dbReference type="SAM" id="Phobius"/>
    </source>
</evidence>
<feature type="transmembrane region" description="Helical" evidence="1">
    <location>
        <begin position="158"/>
        <end position="181"/>
    </location>
</feature>
<dbReference type="RefSeq" id="YP_009105322.1">
    <property type="nucleotide sequence ID" value="NC_025530.1"/>
</dbReference>
<feature type="transmembrane region" description="Helical" evidence="1">
    <location>
        <begin position="202"/>
        <end position="221"/>
    </location>
</feature>
<protein>
    <submittedName>
        <fullName evidence="2">Hypothetical chloroplast RF1</fullName>
    </submittedName>
</protein>
<feature type="transmembrane region" description="Helical" evidence="1">
    <location>
        <begin position="99"/>
        <end position="119"/>
    </location>
</feature>
<feature type="transmembrane region" description="Helical" evidence="1">
    <location>
        <begin position="131"/>
        <end position="152"/>
    </location>
</feature>
<keyword evidence="1" id="KW-0472">Membrane</keyword>
<feature type="transmembrane region" description="Helical" evidence="1">
    <location>
        <begin position="35"/>
        <end position="55"/>
    </location>
</feature>
<organism evidence="2">
    <name type="scientific">Pedinomonas tuberculata</name>
    <dbReference type="NCBI Taxonomy" id="160064"/>
    <lineage>
        <taxon>Eukaryota</taxon>
        <taxon>Viridiplantae</taxon>
        <taxon>Chlorophyta</taxon>
        <taxon>core chlorophytes</taxon>
        <taxon>Pedinophyceae</taxon>
        <taxon>Pedinomonadales</taxon>
        <taxon>Pedinomonadaceae</taxon>
        <taxon>Pedinomonas</taxon>
    </lineage>
</organism>
<reference evidence="2" key="1">
    <citation type="journal article" date="2014" name="BMC Evol. Biol.">
        <title>Chloroplast phylogenomic analysis resolves deep-level relationships within the green algal class Trebouxiophyceae.</title>
        <authorList>
            <person name="Lemieux C."/>
            <person name="Otis C."/>
            <person name="Turmel M."/>
        </authorList>
    </citation>
    <scope>NUCLEOTIDE SEQUENCE</scope>
</reference>
<name>A0A097KLA0_9CHLO</name>
<dbReference type="EMBL" id="KM462867">
    <property type="protein sequence ID" value="AIT93943.1"/>
    <property type="molecule type" value="Genomic_DNA"/>
</dbReference>